<dbReference type="Pfam" id="PF05099">
    <property type="entry name" value="TerB"/>
    <property type="match status" value="1"/>
</dbReference>
<organism evidence="2 3">
    <name type="scientific">Stieleria bergensis</name>
    <dbReference type="NCBI Taxonomy" id="2528025"/>
    <lineage>
        <taxon>Bacteria</taxon>
        <taxon>Pseudomonadati</taxon>
        <taxon>Planctomycetota</taxon>
        <taxon>Planctomycetia</taxon>
        <taxon>Pirellulales</taxon>
        <taxon>Pirellulaceae</taxon>
        <taxon>Stieleria</taxon>
    </lineage>
</organism>
<reference evidence="2 3" key="1">
    <citation type="submission" date="2019-02" db="EMBL/GenBank/DDBJ databases">
        <title>Deep-cultivation of Planctomycetes and their phenomic and genomic characterization uncovers novel biology.</title>
        <authorList>
            <person name="Wiegand S."/>
            <person name="Jogler M."/>
            <person name="Boedeker C."/>
            <person name="Pinto D."/>
            <person name="Vollmers J."/>
            <person name="Rivas-Marin E."/>
            <person name="Kohn T."/>
            <person name="Peeters S.H."/>
            <person name="Heuer A."/>
            <person name="Rast P."/>
            <person name="Oberbeckmann S."/>
            <person name="Bunk B."/>
            <person name="Jeske O."/>
            <person name="Meyerdierks A."/>
            <person name="Storesund J.E."/>
            <person name="Kallscheuer N."/>
            <person name="Luecker S."/>
            <person name="Lage O.M."/>
            <person name="Pohl T."/>
            <person name="Merkel B.J."/>
            <person name="Hornburger P."/>
            <person name="Mueller R.-W."/>
            <person name="Bruemmer F."/>
            <person name="Labrenz M."/>
            <person name="Spormann A.M."/>
            <person name="Op den Camp H."/>
            <person name="Overmann J."/>
            <person name="Amann R."/>
            <person name="Jetten M.S.M."/>
            <person name="Mascher T."/>
            <person name="Medema M.H."/>
            <person name="Devos D.P."/>
            <person name="Kaster A.-K."/>
            <person name="Ovreas L."/>
            <person name="Rohde M."/>
            <person name="Galperin M.Y."/>
            <person name="Jogler C."/>
        </authorList>
    </citation>
    <scope>NUCLEOTIDE SEQUENCE [LARGE SCALE GENOMIC DNA]</scope>
    <source>
        <strain evidence="2 3">SV_7m_r</strain>
    </source>
</reference>
<keyword evidence="3" id="KW-1185">Reference proteome</keyword>
<gene>
    <name evidence="2" type="ORF">SV7mr_40740</name>
</gene>
<evidence type="ECO:0000259" key="1">
    <source>
        <dbReference type="Pfam" id="PF05099"/>
    </source>
</evidence>
<dbReference type="SUPFAM" id="SSF158682">
    <property type="entry name" value="TerB-like"/>
    <property type="match status" value="1"/>
</dbReference>
<accession>A0A517SZF7</accession>
<dbReference type="InterPro" id="IPR029024">
    <property type="entry name" value="TerB-like"/>
</dbReference>
<sequence>MCRWRIFAAFSLPCVRQIAPKYEFSLRFLNLATLIGWGSVCWFTTMPDGGSFGFTHTFNLRNTHGDFDALFSGMETRTKLTSQEAFAGILLASSACDGHISDEELSQMFTAISRMKLFERINEKEFHKVMNKLMGVLKKDGPEKLAEGCAASLPDGLRRGAFANACDIVLADGVVDESEKEFISLLTRWLSLEANEAKTIAQVMVIKNKG</sequence>
<name>A0A517SZF7_9BACT</name>
<dbReference type="InterPro" id="IPR007791">
    <property type="entry name" value="DjlA_N"/>
</dbReference>
<evidence type="ECO:0000313" key="2">
    <source>
        <dbReference type="EMBL" id="QDT61537.1"/>
    </source>
</evidence>
<feature type="domain" description="Co-chaperone DjlA N-terminal" evidence="1">
    <location>
        <begin position="85"/>
        <end position="199"/>
    </location>
</feature>
<dbReference type="Proteomes" id="UP000315003">
    <property type="component" value="Chromosome"/>
</dbReference>
<dbReference type="AlphaFoldDB" id="A0A517SZF7"/>
<evidence type="ECO:0000313" key="3">
    <source>
        <dbReference type="Proteomes" id="UP000315003"/>
    </source>
</evidence>
<dbReference type="Gene3D" id="1.10.3680.10">
    <property type="entry name" value="TerB-like"/>
    <property type="match status" value="1"/>
</dbReference>
<protein>
    <submittedName>
        <fullName evidence="2">Tellurite resistance protein TerB</fullName>
    </submittedName>
</protein>
<dbReference type="CDD" id="cd07176">
    <property type="entry name" value="terB"/>
    <property type="match status" value="1"/>
</dbReference>
<dbReference type="EMBL" id="CP036272">
    <property type="protein sequence ID" value="QDT61537.1"/>
    <property type="molecule type" value="Genomic_DNA"/>
</dbReference>
<proteinExistence type="predicted"/>